<feature type="region of interest" description="Disordered" evidence="1">
    <location>
        <begin position="33"/>
        <end position="59"/>
    </location>
</feature>
<comment type="caution">
    <text evidence="3">The sequence shown here is derived from an EMBL/GenBank/DDBJ whole genome shotgun (WGS) entry which is preliminary data.</text>
</comment>
<feature type="transmembrane region" description="Helical" evidence="2">
    <location>
        <begin position="6"/>
        <end position="28"/>
    </location>
</feature>
<keyword evidence="4" id="KW-1185">Reference proteome</keyword>
<organism evidence="3 4">
    <name type="scientific">Halalkalibacter akibai (strain ATCC 43226 / DSM 21942 / CIP 109018 / JCM 9157 / 1139)</name>
    <name type="common">Bacillus akibai</name>
    <dbReference type="NCBI Taxonomy" id="1236973"/>
    <lineage>
        <taxon>Bacteria</taxon>
        <taxon>Bacillati</taxon>
        <taxon>Bacillota</taxon>
        <taxon>Bacilli</taxon>
        <taxon>Bacillales</taxon>
        <taxon>Bacillaceae</taxon>
        <taxon>Halalkalibacter</taxon>
    </lineage>
</organism>
<feature type="region of interest" description="Disordered" evidence="1">
    <location>
        <begin position="100"/>
        <end position="121"/>
    </location>
</feature>
<proteinExistence type="predicted"/>
<evidence type="ECO:0000313" key="4">
    <source>
        <dbReference type="Proteomes" id="UP000018896"/>
    </source>
</evidence>
<evidence type="ECO:0000256" key="1">
    <source>
        <dbReference type="SAM" id="MobiDB-lite"/>
    </source>
</evidence>
<keyword evidence="2" id="KW-0472">Membrane</keyword>
<reference evidence="3 4" key="1">
    <citation type="journal article" date="2014" name="Genome Announc.">
        <title>Draft Genome Sequences of Three Alkaliphilic Bacillus Strains, Bacillus wakoensis JCM 9140T, Bacillus akibai JCM 9157T, and Bacillus hemicellulosilyticus JCM 9152T.</title>
        <authorList>
            <person name="Yuki M."/>
            <person name="Oshima K."/>
            <person name="Suda W."/>
            <person name="Oshida Y."/>
            <person name="Kitamura K."/>
            <person name="Iida T."/>
            <person name="Hattori M."/>
            <person name="Ohkuma M."/>
        </authorList>
    </citation>
    <scope>NUCLEOTIDE SEQUENCE [LARGE SCALE GENOMIC DNA]</scope>
    <source>
        <strain evidence="3 4">JCM 9157</strain>
    </source>
</reference>
<keyword evidence="2" id="KW-0812">Transmembrane</keyword>
<feature type="compositionally biased region" description="Low complexity" evidence="1">
    <location>
        <begin position="37"/>
        <end position="49"/>
    </location>
</feature>
<name>W4QPX1_HALA3</name>
<dbReference type="eggNOG" id="ENOG5030CWI">
    <property type="taxonomic scope" value="Bacteria"/>
</dbReference>
<accession>W4QPX1</accession>
<evidence type="ECO:0000256" key="2">
    <source>
        <dbReference type="SAM" id="Phobius"/>
    </source>
</evidence>
<dbReference type="RefSeq" id="WP_035661476.1">
    <property type="nucleotide sequence ID" value="NZ_BAUV01000002.1"/>
</dbReference>
<keyword evidence="2" id="KW-1133">Transmembrane helix</keyword>
<dbReference type="AlphaFoldDB" id="W4QPX1"/>
<evidence type="ECO:0000313" key="3">
    <source>
        <dbReference type="EMBL" id="GAE33394.1"/>
    </source>
</evidence>
<dbReference type="OrthoDB" id="2967741at2"/>
<sequence>MSIEQLFDFIAQNFIFVAVIIGGIISMLGRLSGAGQGQQEQGGQRTNQQPRRQQEEQVDWREIFKQEERETSKPIETQQEVYFEDPTVSRQQELQTQYEEMQRKREKSSRKVKELRKTTSQNEVYEKRGLDLQLSQLSNREAMKGVVWAEVLGRPRAKQPHSTFVRKR</sequence>
<gene>
    <name evidence="3" type="ORF">JCM9157_392</name>
</gene>
<dbReference type="EMBL" id="BAUV01000002">
    <property type="protein sequence ID" value="GAE33394.1"/>
    <property type="molecule type" value="Genomic_DNA"/>
</dbReference>
<dbReference type="Proteomes" id="UP000018896">
    <property type="component" value="Unassembled WGS sequence"/>
</dbReference>
<dbReference type="STRING" id="1236973.JCM9157_392"/>
<protein>
    <submittedName>
        <fullName evidence="3">Uncharacterized protein</fullName>
    </submittedName>
</protein>